<dbReference type="PROSITE" id="PS51387">
    <property type="entry name" value="FAD_PCMH"/>
    <property type="match status" value="1"/>
</dbReference>
<proteinExistence type="predicted"/>
<keyword evidence="4" id="KW-0560">Oxidoreductase</keyword>
<dbReference type="InterPro" id="IPR004113">
    <property type="entry name" value="FAD-bd_oxidored_4_C"/>
</dbReference>
<feature type="domain" description="FAD-binding PCMH-type" evidence="5">
    <location>
        <begin position="40"/>
        <end position="219"/>
    </location>
</feature>
<dbReference type="PANTHER" id="PTHR42934">
    <property type="entry name" value="GLYCOLATE OXIDASE SUBUNIT GLCD"/>
    <property type="match status" value="1"/>
</dbReference>
<dbReference type="EMBL" id="DTGZ01000156">
    <property type="protein sequence ID" value="HGV98276.1"/>
    <property type="molecule type" value="Genomic_DNA"/>
</dbReference>
<dbReference type="FunFam" id="1.10.45.10:FF:000001">
    <property type="entry name" value="D-lactate dehydrogenase mitochondrial"/>
    <property type="match status" value="1"/>
</dbReference>
<dbReference type="InterPro" id="IPR051914">
    <property type="entry name" value="FAD-linked_OxidoTrans_Type4"/>
</dbReference>
<protein>
    <submittedName>
        <fullName evidence="6">FAD-binding protein</fullName>
    </submittedName>
</protein>
<keyword evidence="3" id="KW-0274">FAD</keyword>
<name>A0A7C4XLC3_UNCW3</name>
<reference evidence="6" key="1">
    <citation type="journal article" date="2020" name="mSystems">
        <title>Genome- and Community-Level Interaction Insights into Carbon Utilization and Element Cycling Functions of Hydrothermarchaeota in Hydrothermal Sediment.</title>
        <authorList>
            <person name="Zhou Z."/>
            <person name="Liu Y."/>
            <person name="Xu W."/>
            <person name="Pan J."/>
            <person name="Luo Z.H."/>
            <person name="Li M."/>
        </authorList>
    </citation>
    <scope>NUCLEOTIDE SEQUENCE [LARGE SCALE GENOMIC DNA]</scope>
    <source>
        <strain evidence="6">SpSt-774</strain>
    </source>
</reference>
<accession>A0A7C4XLC3</accession>
<evidence type="ECO:0000256" key="3">
    <source>
        <dbReference type="ARBA" id="ARBA00022827"/>
    </source>
</evidence>
<dbReference type="SUPFAM" id="SSF55103">
    <property type="entry name" value="FAD-linked oxidases, C-terminal domain"/>
    <property type="match status" value="1"/>
</dbReference>
<dbReference type="PANTHER" id="PTHR42934:SF2">
    <property type="entry name" value="GLYCOLATE OXIDASE SUBUNIT GLCD"/>
    <property type="match status" value="1"/>
</dbReference>
<dbReference type="Gene3D" id="1.10.45.10">
    <property type="entry name" value="Vanillyl-alcohol Oxidase, Chain A, domain 4"/>
    <property type="match status" value="1"/>
</dbReference>
<organism evidence="6">
    <name type="scientific">candidate division WOR-3 bacterium</name>
    <dbReference type="NCBI Taxonomy" id="2052148"/>
    <lineage>
        <taxon>Bacteria</taxon>
        <taxon>Bacteria division WOR-3</taxon>
    </lineage>
</organism>
<evidence type="ECO:0000256" key="1">
    <source>
        <dbReference type="ARBA" id="ARBA00001974"/>
    </source>
</evidence>
<dbReference type="InterPro" id="IPR036318">
    <property type="entry name" value="FAD-bd_PCMH-like_sf"/>
</dbReference>
<dbReference type="Gene3D" id="3.30.70.2740">
    <property type="match status" value="1"/>
</dbReference>
<dbReference type="Pfam" id="PF01565">
    <property type="entry name" value="FAD_binding_4"/>
    <property type="match status" value="1"/>
</dbReference>
<dbReference type="InterPro" id="IPR016166">
    <property type="entry name" value="FAD-bd_PCMH"/>
</dbReference>
<evidence type="ECO:0000256" key="2">
    <source>
        <dbReference type="ARBA" id="ARBA00022630"/>
    </source>
</evidence>
<keyword evidence="2" id="KW-0285">Flavoprotein</keyword>
<comment type="cofactor">
    <cofactor evidence="1">
        <name>FAD</name>
        <dbReference type="ChEBI" id="CHEBI:57692"/>
    </cofactor>
</comment>
<dbReference type="GO" id="GO:0016491">
    <property type="term" value="F:oxidoreductase activity"/>
    <property type="evidence" value="ECO:0007669"/>
    <property type="project" value="UniProtKB-KW"/>
</dbReference>
<dbReference type="Gene3D" id="3.30.70.2190">
    <property type="match status" value="1"/>
</dbReference>
<gene>
    <name evidence="6" type="ORF">ENV60_08280</name>
</gene>
<dbReference type="AlphaFoldDB" id="A0A7C4XLC3"/>
<dbReference type="SUPFAM" id="SSF56176">
    <property type="entry name" value="FAD-binding/transporter-associated domain-like"/>
    <property type="match status" value="1"/>
</dbReference>
<dbReference type="InterPro" id="IPR016171">
    <property type="entry name" value="Vanillyl_alc_oxidase_C-sub2"/>
</dbReference>
<dbReference type="Gene3D" id="3.30.465.10">
    <property type="match status" value="1"/>
</dbReference>
<dbReference type="InterPro" id="IPR016164">
    <property type="entry name" value="FAD-linked_Oxase-like_C"/>
</dbReference>
<dbReference type="InterPro" id="IPR016169">
    <property type="entry name" value="FAD-bd_PCMH_sub2"/>
</dbReference>
<evidence type="ECO:0000259" key="5">
    <source>
        <dbReference type="PROSITE" id="PS51387"/>
    </source>
</evidence>
<evidence type="ECO:0000256" key="4">
    <source>
        <dbReference type="ARBA" id="ARBA00023002"/>
    </source>
</evidence>
<evidence type="ECO:0000313" key="6">
    <source>
        <dbReference type="EMBL" id="HGV98276.1"/>
    </source>
</evidence>
<dbReference type="Pfam" id="PF02913">
    <property type="entry name" value="FAD-oxidase_C"/>
    <property type="match status" value="1"/>
</dbReference>
<sequence length="470" mass="52376">MFNKVTDFMIKRMEEISGKGNVITDSESLENYAHDETPFYHSLPEVVVKPATTKEISEILTLAGENLIPITPRGGGTSLSGGAVPVYHGIVLSLERMNRIKEIDQKNLFIVVEPGIITGEMDREIEKYNLLFPPDPVSLDSCTIGGNIAECAGGPRAMKYGVTKNYVTGLEVAFADGKVCRIGGKLLKDVTGYDLINLIIGSEGTLGIVTEATLRVLPLPEFIVDLLVPFKTVLEASNFSIEIIRRGLMPTSIEFMDGDVVRAVARYLSREVPFSEFNGHTIVEVDGFDQKQIKKIYERIGDIAIEMGAPDIFVAEGVKDRERIWEIRKKIGEALKNQTRIVAREDLVVPKNRIPELIFKLKECVKRYNGTLYAFGHLGDGNIHTDVGIVDYKDEYNEKIKKMRREMYEITIALGGTITAEHGIGLSKISFLPMALREKTIELMSGIKREFDPKGILNPGKIFITDYLTK</sequence>
<dbReference type="InterPro" id="IPR006094">
    <property type="entry name" value="Oxid_FAD_bind_N"/>
</dbReference>
<comment type="caution">
    <text evidence="6">The sequence shown here is derived from an EMBL/GenBank/DDBJ whole genome shotgun (WGS) entry which is preliminary data.</text>
</comment>
<dbReference type="GO" id="GO:0071949">
    <property type="term" value="F:FAD binding"/>
    <property type="evidence" value="ECO:0007669"/>
    <property type="project" value="InterPro"/>
</dbReference>